<accession>A0A195BMJ2</accession>
<gene>
    <name evidence="3" type="ORF">ALC53_03725</name>
</gene>
<keyword evidence="4" id="KW-1185">Reference proteome</keyword>
<dbReference type="Proteomes" id="UP000078540">
    <property type="component" value="Unassembled WGS sequence"/>
</dbReference>
<organism evidence="3 4">
    <name type="scientific">Atta colombica</name>
    <dbReference type="NCBI Taxonomy" id="520822"/>
    <lineage>
        <taxon>Eukaryota</taxon>
        <taxon>Metazoa</taxon>
        <taxon>Ecdysozoa</taxon>
        <taxon>Arthropoda</taxon>
        <taxon>Hexapoda</taxon>
        <taxon>Insecta</taxon>
        <taxon>Pterygota</taxon>
        <taxon>Neoptera</taxon>
        <taxon>Endopterygota</taxon>
        <taxon>Hymenoptera</taxon>
        <taxon>Apocrita</taxon>
        <taxon>Aculeata</taxon>
        <taxon>Formicoidea</taxon>
        <taxon>Formicidae</taxon>
        <taxon>Myrmicinae</taxon>
        <taxon>Atta</taxon>
    </lineage>
</organism>
<dbReference type="SMART" id="SM00670">
    <property type="entry name" value="PINc"/>
    <property type="match status" value="1"/>
</dbReference>
<evidence type="ECO:0000313" key="3">
    <source>
        <dbReference type="EMBL" id="KYM87108.1"/>
    </source>
</evidence>
<dbReference type="PANTHER" id="PTHR16161">
    <property type="entry name" value="TRANSCRIPTIONAL PROTEIN SWT1"/>
    <property type="match status" value="1"/>
</dbReference>
<dbReference type="AlphaFoldDB" id="A0A195BMJ2"/>
<dbReference type="Pfam" id="PF13638">
    <property type="entry name" value="PIN_4"/>
    <property type="match status" value="1"/>
</dbReference>
<dbReference type="InterPro" id="IPR002716">
    <property type="entry name" value="PIN_dom"/>
</dbReference>
<dbReference type="GO" id="GO:0005634">
    <property type="term" value="C:nucleus"/>
    <property type="evidence" value="ECO:0007669"/>
    <property type="project" value="TreeGrafter"/>
</dbReference>
<feature type="compositionally biased region" description="Low complexity" evidence="1">
    <location>
        <begin position="326"/>
        <end position="335"/>
    </location>
</feature>
<feature type="region of interest" description="Disordered" evidence="1">
    <location>
        <begin position="323"/>
        <end position="342"/>
    </location>
</feature>
<dbReference type="CDD" id="cd18727">
    <property type="entry name" value="PIN_Swt1-like"/>
    <property type="match status" value="1"/>
</dbReference>
<feature type="domain" description="PIN" evidence="2">
    <location>
        <begin position="415"/>
        <end position="545"/>
    </location>
</feature>
<protein>
    <submittedName>
        <fullName evidence="3">Uncharacterized protein C1orf26 like protein</fullName>
    </submittedName>
</protein>
<sequence>MFQHVLVTVPIHFNKGIGVSKGYEEHIGVRDANKPKAPQAWKRLEKTGHTSSITKHQEEEHCNIMTSKYNAKKKETSNQDACDKIIETPQMKAVKEKALQRLNTKNKSPLLPQASCTKIVGNKTNISLKNFPSKLKDDKSVTSRAKNNNEGIQVPLRGKFEQRSSNTFSLNKPLRKDAMVKKQNQNTAYQKLIKTLEKRNENIGHQEIITRNACDIEQHNKNQNVQKSCNQNSRKKGGKSFLKKNLAQERMQRLRTNLNVDKEKIKEMCDVDLITKKSPQKLSRSSSNSRSNVYKNVDIRLKRLHNRLLKDAICERNINTLKDDNSQTQQNNQTKKSNKIENTTKDKLIERGEQEVLYEEMDWEPMKDEEIALQVEVVRTQLCRENRIDETNCVSENAAELTQSNNTESYGKGPLYIVIDTNVFLSNLEIVEEAKDAVFKNYPRPIIVIPWTVICELDYFKGNGTNNELSIKARKAISFIHKQFSSKHPRVIGQTREQAAKNKEDFSLNCPDDEILQCCLQISQLQKSAACYLPVLLSYDKNLCTKAMIYNILALGRHDPLEKIDDLDMDAVVNRLNDDPDERSIFMEESHLTDDIFENTKLIMRNFLSTIIAKQMSEIYGEAWHVYVIIKPPWTTVTALKCAIKHWIAAINESFQRRDVERLFKELLDTFEHTPVGGRKLRDMEYIIEKCSDLVQMVNADKHYDLLTETFNAIAELKKKCKKYFDNIDLKKLHDKIGIVENSQEQETRAEKVFHCFQHIYTFARDLCGLACSNAGMAYSFTFDSANPSLSQACVQSLQSEITRKVIDLTQNLNKLLMQAENSITHQTLLSLQYDLNTFLPDTRDRTTFDVTPLDIYCCVKLKEEVLKTGLRQLQELTSHFCALAAHT</sequence>
<evidence type="ECO:0000313" key="4">
    <source>
        <dbReference type="Proteomes" id="UP000078540"/>
    </source>
</evidence>
<dbReference type="STRING" id="520822.A0A195BMJ2"/>
<dbReference type="EMBL" id="KQ976435">
    <property type="protein sequence ID" value="KYM87108.1"/>
    <property type="molecule type" value="Genomic_DNA"/>
</dbReference>
<name>A0A195BMJ2_9HYME</name>
<dbReference type="Gene3D" id="3.40.50.1010">
    <property type="entry name" value="5'-nuclease"/>
    <property type="match status" value="1"/>
</dbReference>
<proteinExistence type="predicted"/>
<dbReference type="InterPro" id="IPR052626">
    <property type="entry name" value="SWT1_Regulator"/>
</dbReference>
<dbReference type="SUPFAM" id="SSF88723">
    <property type="entry name" value="PIN domain-like"/>
    <property type="match status" value="1"/>
</dbReference>
<evidence type="ECO:0000256" key="1">
    <source>
        <dbReference type="SAM" id="MobiDB-lite"/>
    </source>
</evidence>
<dbReference type="InterPro" id="IPR029060">
    <property type="entry name" value="PIN-like_dom_sf"/>
</dbReference>
<dbReference type="PANTHER" id="PTHR16161:SF0">
    <property type="entry name" value="TRANSCRIPTIONAL PROTEIN SWT1"/>
    <property type="match status" value="1"/>
</dbReference>
<evidence type="ECO:0000259" key="2">
    <source>
        <dbReference type="SMART" id="SM00670"/>
    </source>
</evidence>
<reference evidence="3 4" key="1">
    <citation type="submission" date="2015-09" db="EMBL/GenBank/DDBJ databases">
        <title>Atta colombica WGS genome.</title>
        <authorList>
            <person name="Nygaard S."/>
            <person name="Hu H."/>
            <person name="Boomsma J."/>
            <person name="Zhang G."/>
        </authorList>
    </citation>
    <scope>NUCLEOTIDE SEQUENCE [LARGE SCALE GENOMIC DNA]</scope>
    <source>
        <strain evidence="3">Treedump-2</strain>
        <tissue evidence="3">Whole body</tissue>
    </source>
</reference>